<evidence type="ECO:0000256" key="1">
    <source>
        <dbReference type="SAM" id="MobiDB-lite"/>
    </source>
</evidence>
<protein>
    <submittedName>
        <fullName evidence="3">Uncharacterized protein</fullName>
    </submittedName>
</protein>
<keyword evidence="2" id="KW-0472">Membrane</keyword>
<evidence type="ECO:0000256" key="2">
    <source>
        <dbReference type="SAM" id="Phobius"/>
    </source>
</evidence>
<proteinExistence type="predicted"/>
<feature type="transmembrane region" description="Helical" evidence="2">
    <location>
        <begin position="68"/>
        <end position="86"/>
    </location>
</feature>
<dbReference type="RefSeq" id="WP_135624980.1">
    <property type="nucleotide sequence ID" value="NZ_RQGD01000046.1"/>
</dbReference>
<name>A0A4R9JW55_9LEPT</name>
<comment type="caution">
    <text evidence="3">The sequence shown here is derived from an EMBL/GenBank/DDBJ whole genome shotgun (WGS) entry which is preliminary data.</text>
</comment>
<organism evidence="3 4">
    <name type="scientific">Leptospira ognonensis</name>
    <dbReference type="NCBI Taxonomy" id="2484945"/>
    <lineage>
        <taxon>Bacteria</taxon>
        <taxon>Pseudomonadati</taxon>
        <taxon>Spirochaetota</taxon>
        <taxon>Spirochaetia</taxon>
        <taxon>Leptospirales</taxon>
        <taxon>Leptospiraceae</taxon>
        <taxon>Leptospira</taxon>
    </lineage>
</organism>
<gene>
    <name evidence="3" type="ORF">EHQ58_16295</name>
</gene>
<keyword evidence="2" id="KW-1133">Transmembrane helix</keyword>
<sequence>MATKKSSSAAKKKAAPKKQAAKKKSTSVKRPTVIEESAALYANEDSAQASLHSAASTSSNEKNESGNGIYLFLVLAGVAAIGYLGYAKYNSKKAEAPVVKVEEKAIVPTTAPEEAAKAVSAKFAVEKIESGKKWDEAVSYCEKLGAKLPTKQELADFSKDAPEDLKTKEMFWAMNTSAKKASNGFVVSFKDGKSIVTPKSEKHKVLCKN</sequence>
<dbReference type="AlphaFoldDB" id="A0A4R9JW55"/>
<evidence type="ECO:0000313" key="4">
    <source>
        <dbReference type="Proteomes" id="UP000297693"/>
    </source>
</evidence>
<dbReference type="EMBL" id="RQGD01000046">
    <property type="protein sequence ID" value="TGL56200.1"/>
    <property type="molecule type" value="Genomic_DNA"/>
</dbReference>
<dbReference type="OrthoDB" id="330375at2"/>
<reference evidence="3" key="1">
    <citation type="journal article" date="2019" name="PLoS Negl. Trop. Dis.">
        <title>Revisiting the worldwide diversity of Leptospira species in the environment.</title>
        <authorList>
            <person name="Vincent A.T."/>
            <person name="Schiettekatte O."/>
            <person name="Bourhy P."/>
            <person name="Veyrier F.J."/>
            <person name="Picardeau M."/>
        </authorList>
    </citation>
    <scope>NUCLEOTIDE SEQUENCE [LARGE SCALE GENOMIC DNA]</scope>
    <source>
        <strain evidence="3">201702476</strain>
    </source>
</reference>
<feature type="compositionally biased region" description="Basic residues" evidence="1">
    <location>
        <begin position="10"/>
        <end position="27"/>
    </location>
</feature>
<keyword evidence="4" id="KW-1185">Reference proteome</keyword>
<evidence type="ECO:0000313" key="3">
    <source>
        <dbReference type="EMBL" id="TGL56200.1"/>
    </source>
</evidence>
<dbReference type="Proteomes" id="UP000297693">
    <property type="component" value="Unassembled WGS sequence"/>
</dbReference>
<keyword evidence="2" id="KW-0812">Transmembrane</keyword>
<accession>A0A4R9JW55</accession>
<feature type="region of interest" description="Disordered" evidence="1">
    <location>
        <begin position="1"/>
        <end position="30"/>
    </location>
</feature>